<evidence type="ECO:0000313" key="7">
    <source>
        <dbReference type="EMBL" id="QSG10307.1"/>
    </source>
</evidence>
<dbReference type="PANTHER" id="PTHR43600:SF2">
    <property type="entry name" value="F420-NON-REDUCING HYDROGENASE VHU SUBUNIT A"/>
    <property type="match status" value="1"/>
</dbReference>
<proteinExistence type="inferred from homology"/>
<feature type="binding site" evidence="6">
    <location>
        <position position="45"/>
    </location>
    <ligand>
        <name>Mg(2+)</name>
        <dbReference type="ChEBI" id="CHEBI:18420"/>
    </ligand>
</feature>
<keyword evidence="6" id="KW-0460">Magnesium</keyword>
<dbReference type="Pfam" id="PF00374">
    <property type="entry name" value="NiFeSe_Hases"/>
    <property type="match status" value="2"/>
</dbReference>
<protein>
    <submittedName>
        <fullName evidence="7">Coenzyme F420-reducing hydrogenase, alpha subunit</fullName>
    </submittedName>
</protein>
<evidence type="ECO:0000313" key="8">
    <source>
        <dbReference type="Proteomes" id="UP000662973"/>
    </source>
</evidence>
<dbReference type="Proteomes" id="UP000662973">
    <property type="component" value="Chromosome"/>
</dbReference>
<keyword evidence="4 6" id="KW-0479">Metal-binding</keyword>
<feature type="binding site" evidence="6">
    <location>
        <position position="428"/>
    </location>
    <ligand>
        <name>Mg(2+)</name>
        <dbReference type="ChEBI" id="CHEBI:18420"/>
    </ligand>
</feature>
<feature type="binding site" evidence="6">
    <location>
        <position position="422"/>
    </location>
    <ligand>
        <name>Ni(2+)</name>
        <dbReference type="ChEBI" id="CHEBI:49786"/>
    </ligand>
</feature>
<dbReference type="PROSITE" id="PS00508">
    <property type="entry name" value="NI_HGENASE_L_2"/>
    <property type="match status" value="1"/>
</dbReference>
<comment type="cofactor">
    <cofactor evidence="6">
        <name>Fe cation</name>
        <dbReference type="ChEBI" id="CHEBI:24875"/>
    </cofactor>
</comment>
<comment type="cofactor">
    <cofactor evidence="1 6">
        <name>Ni(2+)</name>
        <dbReference type="ChEBI" id="CHEBI:49786"/>
    </cofactor>
</comment>
<evidence type="ECO:0000256" key="3">
    <source>
        <dbReference type="ARBA" id="ARBA00022596"/>
    </source>
</evidence>
<feature type="binding site" evidence="6">
    <location>
        <position position="64"/>
    </location>
    <ligand>
        <name>Ni(2+)</name>
        <dbReference type="ChEBI" id="CHEBI:49786"/>
    </ligand>
</feature>
<keyword evidence="3 6" id="KW-0533">Nickel</keyword>
<dbReference type="RefSeq" id="WP_229110447.1">
    <property type="nucleotide sequence ID" value="NZ_CP064788.1"/>
</dbReference>
<feature type="binding site" evidence="6">
    <location>
        <position position="425"/>
    </location>
    <ligand>
        <name>Fe cation</name>
        <dbReference type="ChEBI" id="CHEBI:24875"/>
    </ligand>
</feature>
<dbReference type="InterPro" id="IPR018194">
    <property type="entry name" value="Ni-dep_hyd_lsu_Ni_BS"/>
</dbReference>
<dbReference type="GO" id="GO:0008901">
    <property type="term" value="F:ferredoxin hydrogenase activity"/>
    <property type="evidence" value="ECO:0007669"/>
    <property type="project" value="InterPro"/>
</dbReference>
<evidence type="ECO:0000256" key="2">
    <source>
        <dbReference type="ARBA" id="ARBA00009292"/>
    </source>
</evidence>
<gene>
    <name evidence="7" type="primary">frhA</name>
    <name evidence="7" type="ORF">HSR122_2937</name>
</gene>
<evidence type="ECO:0000256" key="1">
    <source>
        <dbReference type="ARBA" id="ARBA00001967"/>
    </source>
</evidence>
<feature type="binding site" evidence="6">
    <location>
        <position position="67"/>
    </location>
    <ligand>
        <name>Fe cation</name>
        <dbReference type="ChEBI" id="CHEBI:24875"/>
    </ligand>
</feature>
<evidence type="ECO:0000256" key="6">
    <source>
        <dbReference type="PIRSR" id="PIRSR601501-1"/>
    </source>
</evidence>
<accession>A0A897NC91</accession>
<keyword evidence="6" id="KW-0408">Iron</keyword>
<reference evidence="7 8" key="1">
    <citation type="submission" date="2020-11" db="EMBL/GenBank/DDBJ databases">
        <title>Carbohydrate-dependent, anaerobic sulfur respiration: A novel catabolism in halophilic archaea.</title>
        <authorList>
            <person name="Sorokin D.Y."/>
            <person name="Messina E."/>
            <person name="Smedile F."/>
            <person name="La Cono V."/>
            <person name="Hallsworth J.E."/>
            <person name="Yakimov M.M."/>
        </authorList>
    </citation>
    <scope>NUCLEOTIDE SEQUENCE [LARGE SCALE GENOMIC DNA]</scope>
    <source>
        <strain evidence="7 8">HSR12-2</strain>
    </source>
</reference>
<organism evidence="7 8">
    <name type="scientific">Halapricum desulfuricans</name>
    <dbReference type="NCBI Taxonomy" id="2841257"/>
    <lineage>
        <taxon>Archaea</taxon>
        <taxon>Methanobacteriati</taxon>
        <taxon>Methanobacteriota</taxon>
        <taxon>Stenosarchaea group</taxon>
        <taxon>Halobacteria</taxon>
        <taxon>Halobacteriales</taxon>
        <taxon>Haloarculaceae</taxon>
        <taxon>Halapricum</taxon>
    </lineage>
</organism>
<keyword evidence="8" id="KW-1185">Reference proteome</keyword>
<sequence length="441" mass="48890">MSQDIDIEGDLVTRVEGHGEIVVNATDGQLEACEWHVVESPRFFESMVVGRDWDEIHHIVSRICGICSVTHTMTGLKAVEDAMGVELSEQDVKLRKLALAGETLQSHVLHLGYLALPDLVGAKSVVPMANTHEEEVRTVIRLHKLGNELIETVAGRSTHAQRTIPGGFSQLPSEAELRDLRASLEGSWNDVETVVDLVLSLADELPEFTRETEFISLTDPDEYALYNGVPYSSDTGELDLADYREIVNEHVVEQSTAKFTKHNRDSYMVGALARFNNNYEQLGPMATAVADRFGLKPVCHNPYLNNVAQLVETAHLIERSIELIDSVLESGLEAQSDYHKPDVDVTAGQGVGAIEAPRGILFHEYTLDETGTALEGNCVIPTNQNHANIQLDMERLVPTIIDQPEGEIEHTLEMLVRAYDPCISCSTHYLDVEFVDTLPER</sequence>
<name>A0A897NC91_9EURY</name>
<evidence type="ECO:0000256" key="4">
    <source>
        <dbReference type="ARBA" id="ARBA00022723"/>
    </source>
</evidence>
<dbReference type="PANTHER" id="PTHR43600">
    <property type="entry name" value="COENZYME F420 HYDROGENASE, SUBUNIT ALPHA"/>
    <property type="match status" value="1"/>
</dbReference>
<dbReference type="EMBL" id="CP064788">
    <property type="protein sequence ID" value="QSG10307.1"/>
    <property type="molecule type" value="Genomic_DNA"/>
</dbReference>
<dbReference type="GeneID" id="68853524"/>
<dbReference type="AlphaFoldDB" id="A0A897NC91"/>
<dbReference type="Gene3D" id="1.10.645.10">
    <property type="entry name" value="Cytochrome-c3 Hydrogenase, chain B"/>
    <property type="match status" value="1"/>
</dbReference>
<evidence type="ECO:0000256" key="5">
    <source>
        <dbReference type="ARBA" id="ARBA00023002"/>
    </source>
</evidence>
<keyword evidence="5" id="KW-0560">Oxidoreductase</keyword>
<dbReference type="KEGG" id="hds:HSR122_2937"/>
<dbReference type="GO" id="GO:0016151">
    <property type="term" value="F:nickel cation binding"/>
    <property type="evidence" value="ECO:0007669"/>
    <property type="project" value="InterPro"/>
</dbReference>
<dbReference type="InterPro" id="IPR029014">
    <property type="entry name" value="NiFe-Hase_large"/>
</dbReference>
<dbReference type="SUPFAM" id="SSF56762">
    <property type="entry name" value="HydB/Nqo4-like"/>
    <property type="match status" value="1"/>
</dbReference>
<dbReference type="InterPro" id="IPR001501">
    <property type="entry name" value="Ni-dep_hyd_lsu"/>
</dbReference>
<feature type="binding site" evidence="6">
    <location>
        <position position="67"/>
    </location>
    <ligand>
        <name>Ni(2+)</name>
        <dbReference type="ChEBI" id="CHEBI:49786"/>
    </ligand>
</feature>
<comment type="similarity">
    <text evidence="2">Belongs to the [NiFe]/[NiFeSe] hydrogenase large subunit family.</text>
</comment>